<evidence type="ECO:0000256" key="3">
    <source>
        <dbReference type="ARBA" id="ARBA00023054"/>
    </source>
</evidence>
<reference evidence="7" key="1">
    <citation type="journal article" date="2014" name="Int. J. Syst. Evol. Microbiol.">
        <title>Complete genome sequence of Corynebacterium casei LMG S-19264T (=DSM 44701T), isolated from a smear-ripened cheese.</title>
        <authorList>
            <consortium name="US DOE Joint Genome Institute (JGI-PGF)"/>
            <person name="Walter F."/>
            <person name="Albersmeier A."/>
            <person name="Kalinowski J."/>
            <person name="Ruckert C."/>
        </authorList>
    </citation>
    <scope>NUCLEOTIDE SEQUENCE</scope>
    <source>
        <strain evidence="7">KCTC 23077</strain>
    </source>
</reference>
<sequence length="535" mass="58658">MTAIPPLAVIALLALVAAALVFVGIMLLRLQRRPSEAETRAQALAAERDRLAAELDQTRARGREDGEQLGALRAAAASHAQLVDEHAVLRTRFETVRSELETERVARGAAAAELADRSAQLETMRARMQTLETELSRVQSEHAQASAHLTHAEKARTQMQQFVDEAQARLSDAFAQLAGKAFEERGAVFEKNIRHATVQSKADIETLLKPFAEQLGEFRQRVDTLYGEEAKERATLVGALGELRTLNQDMAAQAAALTKALKGNAKVRGDWGELMLESVLRGSGLEDGVHYERQKQVVGEDGRSHRPDIVVRLPGDRCVVVDSKVNLVAWEQAMNADDIDAHHEAMHRHAIALRQHVRELADKQYPKLFGESALDVTVAFIPIEGALSGALGTDGSLQTYAFERRIVFASPNTLMALLRVVDGLWTRERIQKQAEEINKAGGLLLDALGAFLEDFEKIGARLRAADDTFSAAKRRLIDSKMAVIPRAKRLVSLGVKPKGKLPELLAPDADTEIEAFGQNLLKQVTTSTPGDRDAE</sequence>
<dbReference type="GO" id="GO:0006310">
    <property type="term" value="P:DNA recombination"/>
    <property type="evidence" value="ECO:0007669"/>
    <property type="project" value="UniProtKB-KW"/>
</dbReference>
<accession>A0A918WBC0</accession>
<dbReference type="InterPro" id="IPR003798">
    <property type="entry name" value="DNA_recombination_RmuC"/>
</dbReference>
<organism evidence="7 8">
    <name type="scientific">Cognatilysobacter bugurensis</name>
    <dbReference type="NCBI Taxonomy" id="543356"/>
    <lineage>
        <taxon>Bacteria</taxon>
        <taxon>Pseudomonadati</taxon>
        <taxon>Pseudomonadota</taxon>
        <taxon>Gammaproteobacteria</taxon>
        <taxon>Lysobacterales</taxon>
        <taxon>Lysobacteraceae</taxon>
        <taxon>Cognatilysobacter</taxon>
    </lineage>
</organism>
<evidence type="ECO:0000313" key="7">
    <source>
        <dbReference type="EMBL" id="GHA87266.1"/>
    </source>
</evidence>
<protein>
    <submittedName>
        <fullName evidence="7">DNA recombination protein RmuC</fullName>
    </submittedName>
</protein>
<dbReference type="RefSeq" id="WP_189457419.1">
    <property type="nucleotide sequence ID" value="NZ_BMYD01000005.1"/>
</dbReference>
<feature type="transmembrane region" description="Helical" evidence="6">
    <location>
        <begin position="6"/>
        <end position="28"/>
    </location>
</feature>
<evidence type="ECO:0000256" key="2">
    <source>
        <dbReference type="ARBA" id="ARBA00009840"/>
    </source>
</evidence>
<evidence type="ECO:0000256" key="4">
    <source>
        <dbReference type="ARBA" id="ARBA00023172"/>
    </source>
</evidence>
<name>A0A918WBC0_9GAMM</name>
<dbReference type="Proteomes" id="UP000646426">
    <property type="component" value="Unassembled WGS sequence"/>
</dbReference>
<evidence type="ECO:0000256" key="5">
    <source>
        <dbReference type="SAM" id="Coils"/>
    </source>
</evidence>
<dbReference type="Pfam" id="PF02646">
    <property type="entry name" value="RmuC"/>
    <property type="match status" value="1"/>
</dbReference>
<evidence type="ECO:0000313" key="8">
    <source>
        <dbReference type="Proteomes" id="UP000646426"/>
    </source>
</evidence>
<keyword evidence="6" id="KW-0812">Transmembrane</keyword>
<keyword evidence="6" id="KW-1133">Transmembrane helix</keyword>
<comment type="caution">
    <text evidence="7">The sequence shown here is derived from an EMBL/GenBank/DDBJ whole genome shotgun (WGS) entry which is preliminary data.</text>
</comment>
<keyword evidence="4" id="KW-0233">DNA recombination</keyword>
<comment type="function">
    <text evidence="1">Involved in DNA recombination.</text>
</comment>
<keyword evidence="6" id="KW-0472">Membrane</keyword>
<proteinExistence type="inferred from homology"/>
<keyword evidence="8" id="KW-1185">Reference proteome</keyword>
<evidence type="ECO:0000256" key="1">
    <source>
        <dbReference type="ARBA" id="ARBA00003416"/>
    </source>
</evidence>
<dbReference type="AlphaFoldDB" id="A0A918WBC0"/>
<gene>
    <name evidence="7" type="ORF">GCM10007067_26450</name>
</gene>
<evidence type="ECO:0000256" key="6">
    <source>
        <dbReference type="SAM" id="Phobius"/>
    </source>
</evidence>
<keyword evidence="3 5" id="KW-0175">Coiled coil</keyword>
<comment type="similarity">
    <text evidence="2">Belongs to the RmuC family.</text>
</comment>
<dbReference type="PANTHER" id="PTHR30563">
    <property type="entry name" value="DNA RECOMBINATION PROTEIN RMUC"/>
    <property type="match status" value="1"/>
</dbReference>
<dbReference type="PANTHER" id="PTHR30563:SF0">
    <property type="entry name" value="DNA RECOMBINATION PROTEIN RMUC"/>
    <property type="match status" value="1"/>
</dbReference>
<feature type="coiled-coil region" evidence="5">
    <location>
        <begin position="114"/>
        <end position="148"/>
    </location>
</feature>
<reference evidence="7" key="2">
    <citation type="submission" date="2020-09" db="EMBL/GenBank/DDBJ databases">
        <authorList>
            <person name="Sun Q."/>
            <person name="Kim S."/>
        </authorList>
    </citation>
    <scope>NUCLEOTIDE SEQUENCE</scope>
    <source>
        <strain evidence="7">KCTC 23077</strain>
    </source>
</reference>
<dbReference type="EMBL" id="BMYD01000005">
    <property type="protein sequence ID" value="GHA87266.1"/>
    <property type="molecule type" value="Genomic_DNA"/>
</dbReference>